<dbReference type="EMBL" id="BEGY01000011">
    <property type="protein sequence ID" value="GAX75296.1"/>
    <property type="molecule type" value="Genomic_DNA"/>
</dbReference>
<dbReference type="GO" id="GO:0006629">
    <property type="term" value="P:lipid metabolic process"/>
    <property type="evidence" value="ECO:0007669"/>
    <property type="project" value="InterPro"/>
</dbReference>
<dbReference type="OrthoDB" id="1046782at2759"/>
<gene>
    <name evidence="2" type="ORF">CEUSTIGMA_g2741.t1</name>
</gene>
<dbReference type="AlphaFoldDB" id="A0A250WWY8"/>
<accession>A0A250WWY8</accession>
<sequence>MRLSALISVSALFLTFCIFESTASGPVIAPTSGLFATSTVKTEKSASLLQLQRAWMTDAWPQIKGENISTLWIPGTHDTFTYDLDRDYISAATSIPNSTCGPPVLSWAASVAPSLVMQWATTQTQDIVTQLDMGFRYFDLRPNFNGTDIHFQHECVRTKNPISIYFNEIASWLSSLGSDAKEIIILHFKDYSGSWNERAYTLLADIINKSLGSFLYGSNQANADNLTLDNIISYATASPPSVQKGPKVLCVMEAPDGGTTSLTVPGSDRLINYQSFMSRSWPNVNTVEALLAASDKYVAQRPVDKVLVLEGMITPRVRDAVQQTLRPGSGHLPSILLSWEQGYLDTTNLFLRHVASHYWAAHHAAPTMRQEGVVVGDHPHQLHQLHQQTASAFTGMVLMLDNPHEVDAAFIANLNMGAPESGRSVLVPFSYGSCAVKYDVWKFKCEVQMPDSCLESYNGTALFVASSLSCHGMCCRGHDCGCGKAQMELCSLSEPMQE</sequence>
<dbReference type="GO" id="GO:0008081">
    <property type="term" value="F:phosphoric diester hydrolase activity"/>
    <property type="evidence" value="ECO:0007669"/>
    <property type="project" value="InterPro"/>
</dbReference>
<protein>
    <recommendedName>
        <fullName evidence="4">Phosphatidylinositol-specific phospholipase C X domain-containing protein</fullName>
    </recommendedName>
</protein>
<evidence type="ECO:0000313" key="3">
    <source>
        <dbReference type="Proteomes" id="UP000232323"/>
    </source>
</evidence>
<name>A0A250WWY8_9CHLO</name>
<evidence type="ECO:0000313" key="2">
    <source>
        <dbReference type="EMBL" id="GAX75296.1"/>
    </source>
</evidence>
<dbReference type="SUPFAM" id="SSF51695">
    <property type="entry name" value="PLC-like phosphodiesterases"/>
    <property type="match status" value="1"/>
</dbReference>
<feature type="chain" id="PRO_5012783983" description="Phosphatidylinositol-specific phospholipase C X domain-containing protein" evidence="1">
    <location>
        <begin position="25"/>
        <end position="498"/>
    </location>
</feature>
<dbReference type="PANTHER" id="PTHR13593">
    <property type="match status" value="1"/>
</dbReference>
<keyword evidence="1" id="KW-0732">Signal</keyword>
<dbReference type="PANTHER" id="PTHR13593:SF113">
    <property type="entry name" value="SI:DKEY-266F7.9"/>
    <property type="match status" value="1"/>
</dbReference>
<organism evidence="2 3">
    <name type="scientific">Chlamydomonas eustigma</name>
    <dbReference type="NCBI Taxonomy" id="1157962"/>
    <lineage>
        <taxon>Eukaryota</taxon>
        <taxon>Viridiplantae</taxon>
        <taxon>Chlorophyta</taxon>
        <taxon>core chlorophytes</taxon>
        <taxon>Chlorophyceae</taxon>
        <taxon>CS clade</taxon>
        <taxon>Chlamydomonadales</taxon>
        <taxon>Chlamydomonadaceae</taxon>
        <taxon>Chlamydomonas</taxon>
    </lineage>
</organism>
<dbReference type="STRING" id="1157962.A0A250WWY8"/>
<evidence type="ECO:0000256" key="1">
    <source>
        <dbReference type="SAM" id="SignalP"/>
    </source>
</evidence>
<reference evidence="2 3" key="1">
    <citation type="submission" date="2017-08" db="EMBL/GenBank/DDBJ databases">
        <title>Acidophilic green algal genome provides insights into adaptation to an acidic environment.</title>
        <authorList>
            <person name="Hirooka S."/>
            <person name="Hirose Y."/>
            <person name="Kanesaki Y."/>
            <person name="Higuchi S."/>
            <person name="Fujiwara T."/>
            <person name="Onuma R."/>
            <person name="Era A."/>
            <person name="Ohbayashi R."/>
            <person name="Uzuka A."/>
            <person name="Nozaki H."/>
            <person name="Yoshikawa H."/>
            <person name="Miyagishima S.Y."/>
        </authorList>
    </citation>
    <scope>NUCLEOTIDE SEQUENCE [LARGE SCALE GENOMIC DNA]</scope>
    <source>
        <strain evidence="2 3">NIES-2499</strain>
    </source>
</reference>
<dbReference type="Proteomes" id="UP000232323">
    <property type="component" value="Unassembled WGS sequence"/>
</dbReference>
<feature type="signal peptide" evidence="1">
    <location>
        <begin position="1"/>
        <end position="24"/>
    </location>
</feature>
<proteinExistence type="predicted"/>
<dbReference type="Gene3D" id="3.20.20.190">
    <property type="entry name" value="Phosphatidylinositol (PI) phosphodiesterase"/>
    <property type="match status" value="1"/>
</dbReference>
<dbReference type="InterPro" id="IPR017946">
    <property type="entry name" value="PLC-like_Pdiesterase_TIM-brl"/>
</dbReference>
<dbReference type="InterPro" id="IPR051057">
    <property type="entry name" value="PI-PLC_domain"/>
</dbReference>
<evidence type="ECO:0008006" key="4">
    <source>
        <dbReference type="Google" id="ProtNLM"/>
    </source>
</evidence>
<keyword evidence="3" id="KW-1185">Reference proteome</keyword>
<comment type="caution">
    <text evidence="2">The sequence shown here is derived from an EMBL/GenBank/DDBJ whole genome shotgun (WGS) entry which is preliminary data.</text>
</comment>